<dbReference type="AlphaFoldDB" id="A0AAD1VLF7"/>
<organism evidence="2 3">
    <name type="scientific">Pelobates cultripes</name>
    <name type="common">Western spadefoot toad</name>
    <dbReference type="NCBI Taxonomy" id="61616"/>
    <lineage>
        <taxon>Eukaryota</taxon>
        <taxon>Metazoa</taxon>
        <taxon>Chordata</taxon>
        <taxon>Craniata</taxon>
        <taxon>Vertebrata</taxon>
        <taxon>Euteleostomi</taxon>
        <taxon>Amphibia</taxon>
        <taxon>Batrachia</taxon>
        <taxon>Anura</taxon>
        <taxon>Pelobatoidea</taxon>
        <taxon>Pelobatidae</taxon>
        <taxon>Pelobates</taxon>
    </lineage>
</organism>
<protein>
    <submittedName>
        <fullName evidence="2">Uncharacterized protein</fullName>
    </submittedName>
</protein>
<reference evidence="2" key="1">
    <citation type="submission" date="2022-03" db="EMBL/GenBank/DDBJ databases">
        <authorList>
            <person name="Alioto T."/>
            <person name="Alioto T."/>
            <person name="Gomez Garrido J."/>
        </authorList>
    </citation>
    <scope>NUCLEOTIDE SEQUENCE</scope>
</reference>
<feature type="region of interest" description="Disordered" evidence="1">
    <location>
        <begin position="66"/>
        <end position="104"/>
    </location>
</feature>
<proteinExistence type="predicted"/>
<evidence type="ECO:0000313" key="3">
    <source>
        <dbReference type="Proteomes" id="UP001295444"/>
    </source>
</evidence>
<feature type="non-terminal residue" evidence="2">
    <location>
        <position position="1"/>
    </location>
</feature>
<evidence type="ECO:0000256" key="1">
    <source>
        <dbReference type="SAM" id="MobiDB-lite"/>
    </source>
</evidence>
<dbReference type="EMBL" id="OW240912">
    <property type="protein sequence ID" value="CAH2222021.1"/>
    <property type="molecule type" value="Genomic_DNA"/>
</dbReference>
<feature type="compositionally biased region" description="Polar residues" evidence="1">
    <location>
        <begin position="66"/>
        <end position="81"/>
    </location>
</feature>
<accession>A0AAD1VLF7</accession>
<sequence length="104" mass="11657">KALLSNSKSCPQDVQRFIDARKEAQERIRSTCHQNAMNNSPTLSTLEQNVSNGLFYLTKVITNNPSTGIETRTATQQQQKCTAEPPERKHPKKGKVSGEKQQCQ</sequence>
<evidence type="ECO:0000313" key="2">
    <source>
        <dbReference type="EMBL" id="CAH2222021.1"/>
    </source>
</evidence>
<keyword evidence="3" id="KW-1185">Reference proteome</keyword>
<dbReference type="Proteomes" id="UP001295444">
    <property type="component" value="Chromosome 01"/>
</dbReference>
<gene>
    <name evidence="2" type="ORF">PECUL_23A042657</name>
</gene>
<name>A0AAD1VLF7_PELCU</name>